<evidence type="ECO:0000313" key="5">
    <source>
        <dbReference type="Proteomes" id="UP000198582"/>
    </source>
</evidence>
<dbReference type="PANTHER" id="PTHR13789:SF309">
    <property type="entry name" value="PUTATIVE (AFU_ORTHOLOGUE AFUA_6G14510)-RELATED"/>
    <property type="match status" value="1"/>
</dbReference>
<dbReference type="Pfam" id="PF01494">
    <property type="entry name" value="FAD_binding_3"/>
    <property type="match status" value="1"/>
</dbReference>
<gene>
    <name evidence="4" type="ORF">SAMN04489732_13321</name>
</gene>
<dbReference type="PANTHER" id="PTHR13789">
    <property type="entry name" value="MONOOXYGENASE"/>
    <property type="match status" value="1"/>
</dbReference>
<dbReference type="SUPFAM" id="SSF51905">
    <property type="entry name" value="FAD/NAD(P)-binding domain"/>
    <property type="match status" value="1"/>
</dbReference>
<dbReference type="GO" id="GO:0071949">
    <property type="term" value="F:FAD binding"/>
    <property type="evidence" value="ECO:0007669"/>
    <property type="project" value="InterPro"/>
</dbReference>
<dbReference type="OrthoDB" id="9782160at2"/>
<evidence type="ECO:0000256" key="2">
    <source>
        <dbReference type="ARBA" id="ARBA00023033"/>
    </source>
</evidence>
<dbReference type="Proteomes" id="UP000198582">
    <property type="component" value="Unassembled WGS sequence"/>
</dbReference>
<protein>
    <submittedName>
        <fullName evidence="4">FAD-dependent urate hydroxylase</fullName>
    </submittedName>
</protein>
<dbReference type="Gene3D" id="3.50.50.60">
    <property type="entry name" value="FAD/NAD(P)-binding domain"/>
    <property type="match status" value="1"/>
</dbReference>
<keyword evidence="1" id="KW-0560">Oxidoreductase</keyword>
<dbReference type="RefSeq" id="WP_091628861.1">
    <property type="nucleotide sequence ID" value="NZ_FOEF01000033.1"/>
</dbReference>
<dbReference type="GO" id="GO:0004497">
    <property type="term" value="F:monooxygenase activity"/>
    <property type="evidence" value="ECO:0007669"/>
    <property type="project" value="UniProtKB-KW"/>
</dbReference>
<accession>A0A1H8YP27</accession>
<evidence type="ECO:0000256" key="1">
    <source>
        <dbReference type="ARBA" id="ARBA00023002"/>
    </source>
</evidence>
<dbReference type="PRINTS" id="PR00420">
    <property type="entry name" value="RNGMNOXGNASE"/>
</dbReference>
<sequence>MSNRILIVGGGLTGLALAAGLRHRGVDPVVVEQAPVITEAGWGIGLSDPHIAALDRLGITDRDNWTRFRPDRHLMFDGDTGLLEAIRHETAMLFSRTDLQQSLYEPVADLVRTGIRPSALHDLGDAVEVEFDHGARETFDAVIGADGINSWTRRHVLGGPDATYTGVAIARFHLPNTDPALRTTALSLDSTGVLGYFLMDGGRKFHGIVMLPGEEDNRRELNVAELAALFPRVTGPLTAFKNLMSTNPKSYYANIYQVMVDEWARNRIALMGDAAHAMSPILAQGTGVGLQDAAVLAELLTTPDLPVPIALASYEKLRKPAAQAMQRASYEAGLQIGRKSAPTELFPEFITQDRPAVR</sequence>
<dbReference type="EMBL" id="FOEF01000033">
    <property type="protein sequence ID" value="SEP53906.1"/>
    <property type="molecule type" value="Genomic_DNA"/>
</dbReference>
<name>A0A1H8YP27_9PSEU</name>
<keyword evidence="5" id="KW-1185">Reference proteome</keyword>
<dbReference type="AlphaFoldDB" id="A0A1H8YP27"/>
<keyword evidence="2" id="KW-0503">Monooxygenase</keyword>
<organism evidence="4 5">
    <name type="scientific">Amycolatopsis saalfeldensis</name>
    <dbReference type="NCBI Taxonomy" id="394193"/>
    <lineage>
        <taxon>Bacteria</taxon>
        <taxon>Bacillati</taxon>
        <taxon>Actinomycetota</taxon>
        <taxon>Actinomycetes</taxon>
        <taxon>Pseudonocardiales</taxon>
        <taxon>Pseudonocardiaceae</taxon>
        <taxon>Amycolatopsis</taxon>
    </lineage>
</organism>
<dbReference type="InterPro" id="IPR050493">
    <property type="entry name" value="FAD-dep_Monooxygenase_BioMet"/>
</dbReference>
<dbReference type="InterPro" id="IPR002938">
    <property type="entry name" value="FAD-bd"/>
</dbReference>
<dbReference type="STRING" id="394193.SAMN04489732_13321"/>
<dbReference type="InterPro" id="IPR036188">
    <property type="entry name" value="FAD/NAD-bd_sf"/>
</dbReference>
<feature type="domain" description="FAD-binding" evidence="3">
    <location>
        <begin position="5"/>
        <end position="328"/>
    </location>
</feature>
<evidence type="ECO:0000313" key="4">
    <source>
        <dbReference type="EMBL" id="SEP53906.1"/>
    </source>
</evidence>
<evidence type="ECO:0000259" key="3">
    <source>
        <dbReference type="Pfam" id="PF01494"/>
    </source>
</evidence>
<proteinExistence type="predicted"/>
<reference evidence="4 5" key="1">
    <citation type="submission" date="2016-10" db="EMBL/GenBank/DDBJ databases">
        <authorList>
            <person name="de Groot N.N."/>
        </authorList>
    </citation>
    <scope>NUCLEOTIDE SEQUENCE [LARGE SCALE GENOMIC DNA]</scope>
    <source>
        <strain evidence="4 5">DSM 44993</strain>
    </source>
</reference>